<comment type="caution">
    <text evidence="2">The sequence shown here is derived from an EMBL/GenBank/DDBJ whole genome shotgun (WGS) entry which is preliminary data.</text>
</comment>
<feature type="transmembrane region" description="Helical" evidence="1">
    <location>
        <begin position="53"/>
        <end position="72"/>
    </location>
</feature>
<keyword evidence="1" id="KW-0812">Transmembrane</keyword>
<evidence type="ECO:0008006" key="4">
    <source>
        <dbReference type="Google" id="ProtNLM"/>
    </source>
</evidence>
<evidence type="ECO:0000313" key="2">
    <source>
        <dbReference type="EMBL" id="PIT91086.1"/>
    </source>
</evidence>
<dbReference type="EMBL" id="PFBJ01000011">
    <property type="protein sequence ID" value="PIT91086.1"/>
    <property type="molecule type" value="Genomic_DNA"/>
</dbReference>
<accession>A0A2M6WE80</accession>
<keyword evidence="1" id="KW-1133">Transmembrane helix</keyword>
<organism evidence="2 3">
    <name type="scientific">Candidatus Kaiserbacteria bacterium CG10_big_fil_rev_8_21_14_0_10_49_17</name>
    <dbReference type="NCBI Taxonomy" id="1974609"/>
    <lineage>
        <taxon>Bacteria</taxon>
        <taxon>Candidatus Kaiseribacteriota</taxon>
    </lineage>
</organism>
<reference evidence="3" key="1">
    <citation type="submission" date="2017-09" db="EMBL/GenBank/DDBJ databases">
        <title>Depth-based differentiation of microbial function through sediment-hosted aquifers and enrichment of novel symbionts in the deep terrestrial subsurface.</title>
        <authorList>
            <person name="Probst A.J."/>
            <person name="Ladd B."/>
            <person name="Jarett J.K."/>
            <person name="Geller-Mcgrath D.E."/>
            <person name="Sieber C.M.K."/>
            <person name="Emerson J.B."/>
            <person name="Anantharaman K."/>
            <person name="Thomas B.C."/>
            <person name="Malmstrom R."/>
            <person name="Stieglmeier M."/>
            <person name="Klingl A."/>
            <person name="Woyke T."/>
            <person name="Ryan C.M."/>
            <person name="Banfield J.F."/>
        </authorList>
    </citation>
    <scope>NUCLEOTIDE SEQUENCE [LARGE SCALE GENOMIC DNA]</scope>
</reference>
<protein>
    <recommendedName>
        <fullName evidence="4">Rod shape-determining protein MreD</fullName>
    </recommendedName>
</protein>
<name>A0A2M6WE80_9BACT</name>
<dbReference type="AlphaFoldDB" id="A0A2M6WE80"/>
<evidence type="ECO:0000256" key="1">
    <source>
        <dbReference type="SAM" id="Phobius"/>
    </source>
</evidence>
<dbReference type="Proteomes" id="UP000228809">
    <property type="component" value="Unassembled WGS sequence"/>
</dbReference>
<proteinExistence type="predicted"/>
<feature type="transmembrane region" description="Helical" evidence="1">
    <location>
        <begin position="7"/>
        <end position="33"/>
    </location>
</feature>
<evidence type="ECO:0000313" key="3">
    <source>
        <dbReference type="Proteomes" id="UP000228809"/>
    </source>
</evidence>
<keyword evidence="1" id="KW-0472">Membrane</keyword>
<gene>
    <name evidence="2" type="ORF">COU17_02240</name>
</gene>
<sequence>MIRALLNVGLFASVLFFPWWVSLGFLGALLVRAPSFEVIIAGILLDALYAPSGSVPIYTVSFTALYILSALLERRLLKR</sequence>